<protein>
    <recommendedName>
        <fullName evidence="2">Galectin</fullName>
    </recommendedName>
</protein>
<evidence type="ECO:0000259" key="3">
    <source>
        <dbReference type="PROSITE" id="PS51304"/>
    </source>
</evidence>
<dbReference type="GO" id="GO:0016936">
    <property type="term" value="F:galactoside binding"/>
    <property type="evidence" value="ECO:0007669"/>
    <property type="project" value="TreeGrafter"/>
</dbReference>
<dbReference type="SMART" id="SM00908">
    <property type="entry name" value="Gal-bind_lectin"/>
    <property type="match status" value="1"/>
</dbReference>
<dbReference type="CDD" id="cd00070">
    <property type="entry name" value="GLECT"/>
    <property type="match status" value="1"/>
</dbReference>
<dbReference type="InterPro" id="IPR044156">
    <property type="entry name" value="Galectin-like"/>
</dbReference>
<gene>
    <name evidence="4" type="ORF">SVUK_LOCUS5301</name>
</gene>
<accession>A0A3P7IR39</accession>
<dbReference type="InterPro" id="IPR013320">
    <property type="entry name" value="ConA-like_dom_sf"/>
</dbReference>
<sequence length="111" mass="12668">MFVSSLAKNDTYNIIDSQFQPVPYESGLVGEGLAPGKSLLLFGMPEKKGKRFHINILKKNGDIALHFNPRFDEKEREGKMPFEKAVGFDLEIKNEEYAFQVRISWTIAQIC</sequence>
<evidence type="ECO:0000313" key="4">
    <source>
        <dbReference type="EMBL" id="VDM70303.1"/>
    </source>
</evidence>
<dbReference type="Gene3D" id="2.60.120.200">
    <property type="match status" value="1"/>
</dbReference>
<dbReference type="OrthoDB" id="6251307at2759"/>
<organism evidence="4 5">
    <name type="scientific">Strongylus vulgaris</name>
    <name type="common">Blood worm</name>
    <dbReference type="NCBI Taxonomy" id="40348"/>
    <lineage>
        <taxon>Eukaryota</taxon>
        <taxon>Metazoa</taxon>
        <taxon>Ecdysozoa</taxon>
        <taxon>Nematoda</taxon>
        <taxon>Chromadorea</taxon>
        <taxon>Rhabditida</taxon>
        <taxon>Rhabditina</taxon>
        <taxon>Rhabditomorpha</taxon>
        <taxon>Strongyloidea</taxon>
        <taxon>Strongylidae</taxon>
        <taxon>Strongylus</taxon>
    </lineage>
</organism>
<dbReference type="Pfam" id="PF00337">
    <property type="entry name" value="Gal-bind_lectin"/>
    <property type="match status" value="1"/>
</dbReference>
<evidence type="ECO:0000256" key="2">
    <source>
        <dbReference type="RuleBase" id="RU102079"/>
    </source>
</evidence>
<dbReference type="Proteomes" id="UP000270094">
    <property type="component" value="Unassembled WGS sequence"/>
</dbReference>
<dbReference type="PANTHER" id="PTHR11346">
    <property type="entry name" value="GALECTIN"/>
    <property type="match status" value="1"/>
</dbReference>
<proteinExistence type="predicted"/>
<dbReference type="SUPFAM" id="SSF49899">
    <property type="entry name" value="Concanavalin A-like lectins/glucanases"/>
    <property type="match status" value="1"/>
</dbReference>
<dbReference type="PROSITE" id="PS51304">
    <property type="entry name" value="GALECTIN"/>
    <property type="match status" value="1"/>
</dbReference>
<dbReference type="InterPro" id="IPR001079">
    <property type="entry name" value="Galectin_CRD"/>
</dbReference>
<dbReference type="GO" id="GO:0030246">
    <property type="term" value="F:carbohydrate binding"/>
    <property type="evidence" value="ECO:0007669"/>
    <property type="project" value="UniProtKB-UniRule"/>
</dbReference>
<dbReference type="PANTHER" id="PTHR11346:SF93">
    <property type="entry name" value="GALECTIN DOMAIN-CONTAINING PROTEIN"/>
    <property type="match status" value="1"/>
</dbReference>
<feature type="domain" description="Galectin" evidence="3">
    <location>
        <begin position="25"/>
        <end position="111"/>
    </location>
</feature>
<keyword evidence="5" id="KW-1185">Reference proteome</keyword>
<keyword evidence="1 2" id="KW-0430">Lectin</keyword>
<dbReference type="SMART" id="SM00276">
    <property type="entry name" value="GLECT"/>
    <property type="match status" value="1"/>
</dbReference>
<reference evidence="4 5" key="1">
    <citation type="submission" date="2018-11" db="EMBL/GenBank/DDBJ databases">
        <authorList>
            <consortium name="Pathogen Informatics"/>
        </authorList>
    </citation>
    <scope>NUCLEOTIDE SEQUENCE [LARGE SCALE GENOMIC DNA]</scope>
</reference>
<evidence type="ECO:0000256" key="1">
    <source>
        <dbReference type="ARBA" id="ARBA00022734"/>
    </source>
</evidence>
<dbReference type="EMBL" id="UYYB01015525">
    <property type="protein sequence ID" value="VDM70303.1"/>
    <property type="molecule type" value="Genomic_DNA"/>
</dbReference>
<evidence type="ECO:0000313" key="5">
    <source>
        <dbReference type="Proteomes" id="UP000270094"/>
    </source>
</evidence>
<name>A0A3P7IR39_STRVU</name>
<dbReference type="AlphaFoldDB" id="A0A3P7IR39"/>